<name>A0A250XI63_9CHLO</name>
<feature type="compositionally biased region" description="Polar residues" evidence="1">
    <location>
        <begin position="202"/>
        <end position="215"/>
    </location>
</feature>
<dbReference type="AlphaFoldDB" id="A0A250XI63"/>
<feature type="compositionally biased region" description="Polar residues" evidence="1">
    <location>
        <begin position="98"/>
        <end position="119"/>
    </location>
</feature>
<sequence length="231" mass="23984">MNNENYTRLLDWWNLQILGFTEATGAIIGQADLPWQGLPAGDPNYEVNIGFTISSSSGDFLPTNFFIAADECIIQMIEPPLLNETSSPEEALGKPILGTTSDDGSSSLKTISSPPNSVTFGGPAPIGDISQPDASPSLLNTLTSTSSLDLIITSSAPPMDGLNPSSLPPTSGVTPPLSITMTIMSPPLFAGLPPEITFHVSPPSSTLDASSMSFTSPALSMSSLPPAYGPS</sequence>
<dbReference type="Proteomes" id="UP000232323">
    <property type="component" value="Unassembled WGS sequence"/>
</dbReference>
<feature type="region of interest" description="Disordered" evidence="1">
    <location>
        <begin position="98"/>
        <end position="138"/>
    </location>
</feature>
<gene>
    <name evidence="2" type="ORF">CEUSTIGMA_g10028.t1</name>
</gene>
<accession>A0A250XI63</accession>
<keyword evidence="3" id="KW-1185">Reference proteome</keyword>
<feature type="region of interest" description="Disordered" evidence="1">
    <location>
        <begin position="202"/>
        <end position="231"/>
    </location>
</feature>
<evidence type="ECO:0000313" key="3">
    <source>
        <dbReference type="Proteomes" id="UP000232323"/>
    </source>
</evidence>
<feature type="compositionally biased region" description="Low complexity" evidence="1">
    <location>
        <begin position="216"/>
        <end position="231"/>
    </location>
</feature>
<evidence type="ECO:0000256" key="1">
    <source>
        <dbReference type="SAM" id="MobiDB-lite"/>
    </source>
</evidence>
<organism evidence="2 3">
    <name type="scientific">Chlamydomonas eustigma</name>
    <dbReference type="NCBI Taxonomy" id="1157962"/>
    <lineage>
        <taxon>Eukaryota</taxon>
        <taxon>Viridiplantae</taxon>
        <taxon>Chlorophyta</taxon>
        <taxon>core chlorophytes</taxon>
        <taxon>Chlorophyceae</taxon>
        <taxon>CS clade</taxon>
        <taxon>Chlamydomonadales</taxon>
        <taxon>Chlamydomonadaceae</taxon>
        <taxon>Chlamydomonas</taxon>
    </lineage>
</organism>
<protein>
    <submittedName>
        <fullName evidence="2">Uncharacterized protein</fullName>
    </submittedName>
</protein>
<dbReference type="EMBL" id="BEGY01000083">
    <property type="protein sequence ID" value="GAX82602.1"/>
    <property type="molecule type" value="Genomic_DNA"/>
</dbReference>
<proteinExistence type="predicted"/>
<comment type="caution">
    <text evidence="2">The sequence shown here is derived from an EMBL/GenBank/DDBJ whole genome shotgun (WGS) entry which is preliminary data.</text>
</comment>
<reference evidence="2 3" key="1">
    <citation type="submission" date="2017-08" db="EMBL/GenBank/DDBJ databases">
        <title>Acidophilic green algal genome provides insights into adaptation to an acidic environment.</title>
        <authorList>
            <person name="Hirooka S."/>
            <person name="Hirose Y."/>
            <person name="Kanesaki Y."/>
            <person name="Higuchi S."/>
            <person name="Fujiwara T."/>
            <person name="Onuma R."/>
            <person name="Era A."/>
            <person name="Ohbayashi R."/>
            <person name="Uzuka A."/>
            <person name="Nozaki H."/>
            <person name="Yoshikawa H."/>
            <person name="Miyagishima S.Y."/>
        </authorList>
    </citation>
    <scope>NUCLEOTIDE SEQUENCE [LARGE SCALE GENOMIC DNA]</scope>
    <source>
        <strain evidence="2 3">NIES-2499</strain>
    </source>
</reference>
<evidence type="ECO:0000313" key="2">
    <source>
        <dbReference type="EMBL" id="GAX82602.1"/>
    </source>
</evidence>